<feature type="domain" description="DUF1266" evidence="2">
    <location>
        <begin position="164"/>
        <end position="325"/>
    </location>
</feature>
<keyword evidence="1" id="KW-0812">Transmembrane</keyword>
<evidence type="ECO:0000313" key="4">
    <source>
        <dbReference type="Proteomes" id="UP000190367"/>
    </source>
</evidence>
<reference evidence="4" key="1">
    <citation type="submission" date="2017-02" db="EMBL/GenBank/DDBJ databases">
        <authorList>
            <person name="Varghese N."/>
            <person name="Submissions S."/>
        </authorList>
    </citation>
    <scope>NUCLEOTIDE SEQUENCE [LARGE SCALE GENOMIC DNA]</scope>
    <source>
        <strain evidence="4">DSM 22224</strain>
    </source>
</reference>
<dbReference type="Proteomes" id="UP000190367">
    <property type="component" value="Unassembled WGS sequence"/>
</dbReference>
<dbReference type="RefSeq" id="WP_078673246.1">
    <property type="nucleotide sequence ID" value="NZ_FUWZ01000009.1"/>
</dbReference>
<dbReference type="OrthoDB" id="787383at2"/>
<evidence type="ECO:0000313" key="3">
    <source>
        <dbReference type="EMBL" id="SKA47641.1"/>
    </source>
</evidence>
<keyword evidence="1" id="KW-1133">Transmembrane helix</keyword>
<keyword evidence="4" id="KW-1185">Reference proteome</keyword>
<organism evidence="3 4">
    <name type="scientific">Chitinophaga eiseniae</name>
    <dbReference type="NCBI Taxonomy" id="634771"/>
    <lineage>
        <taxon>Bacteria</taxon>
        <taxon>Pseudomonadati</taxon>
        <taxon>Bacteroidota</taxon>
        <taxon>Chitinophagia</taxon>
        <taxon>Chitinophagales</taxon>
        <taxon>Chitinophagaceae</taxon>
        <taxon>Chitinophaga</taxon>
    </lineage>
</organism>
<sequence>MKPLLQNHPRDLNFPVRPHWRYYEKYRRQQPVLYAIATLLVTFALLDFFFLIMLIQKLIKDPMQLTAAQWILIGSFVTLVGLFLFVARYMSALPLREQQRYYQASGTTWLSEDKRQALRLELVDIYKGGYWSETLEYYPLVAFQGPGKYHTFKPAEANLYKKDLDQSWGILTTDNYRKVAQQLLTKGYHAEAFAMTLSLRNNDSAVSTRLAALTSLPEPYVLSCLEHRPDGRPPKLIWGYECWRLIVISRDAYMAGHITAEEAWKNILQAADYVYELFDDFADFSDNYRLGNAFWSNSYEVTNERTVAYENFLTQCDWPMKHLSWPASKGVQLPEAMATGFATELAIAKSLQQQPGELN</sequence>
<dbReference type="STRING" id="634771.SAMN04488128_10912"/>
<gene>
    <name evidence="3" type="ORF">SAMN04488128_10912</name>
</gene>
<dbReference type="AlphaFoldDB" id="A0A1T4U527"/>
<evidence type="ECO:0000259" key="2">
    <source>
        <dbReference type="Pfam" id="PF06889"/>
    </source>
</evidence>
<accession>A0A1T4U527</accession>
<dbReference type="Pfam" id="PF06889">
    <property type="entry name" value="DUF1266"/>
    <property type="match status" value="1"/>
</dbReference>
<feature type="transmembrane region" description="Helical" evidence="1">
    <location>
        <begin position="67"/>
        <end position="90"/>
    </location>
</feature>
<name>A0A1T4U527_9BACT</name>
<dbReference type="EMBL" id="FUWZ01000009">
    <property type="protein sequence ID" value="SKA47641.1"/>
    <property type="molecule type" value="Genomic_DNA"/>
</dbReference>
<keyword evidence="1" id="KW-0472">Membrane</keyword>
<proteinExistence type="predicted"/>
<evidence type="ECO:0000256" key="1">
    <source>
        <dbReference type="SAM" id="Phobius"/>
    </source>
</evidence>
<protein>
    <recommendedName>
        <fullName evidence="2">DUF1266 domain-containing protein</fullName>
    </recommendedName>
</protein>
<feature type="transmembrane region" description="Helical" evidence="1">
    <location>
        <begin position="32"/>
        <end position="55"/>
    </location>
</feature>
<dbReference type="InterPro" id="IPR009677">
    <property type="entry name" value="DUF1266"/>
</dbReference>